<proteinExistence type="predicted"/>
<dbReference type="InterPro" id="IPR043128">
    <property type="entry name" value="Rev_trsase/Diguanyl_cyclase"/>
</dbReference>
<dbReference type="NCBIfam" id="TIGR00254">
    <property type="entry name" value="GGDEF"/>
    <property type="match status" value="1"/>
</dbReference>
<dbReference type="InterPro" id="IPR052163">
    <property type="entry name" value="DGC-Regulatory_Protein"/>
</dbReference>
<dbReference type="RefSeq" id="WP_097110655.1">
    <property type="nucleotide sequence ID" value="NZ_OBEB01000002.1"/>
</dbReference>
<dbReference type="CDD" id="cd01949">
    <property type="entry name" value="GGDEF"/>
    <property type="match status" value="1"/>
</dbReference>
<organism evidence="3 4">
    <name type="scientific">Arsukibacterium tuosuense</name>
    <dbReference type="NCBI Taxonomy" id="1323745"/>
    <lineage>
        <taxon>Bacteria</taxon>
        <taxon>Pseudomonadati</taxon>
        <taxon>Pseudomonadota</taxon>
        <taxon>Gammaproteobacteria</taxon>
        <taxon>Chromatiales</taxon>
        <taxon>Chromatiaceae</taxon>
        <taxon>Arsukibacterium</taxon>
    </lineage>
</organism>
<evidence type="ECO:0000256" key="1">
    <source>
        <dbReference type="ARBA" id="ARBA00001946"/>
    </source>
</evidence>
<dbReference type="SUPFAM" id="SSF55073">
    <property type="entry name" value="Nucleotide cyclase"/>
    <property type="match status" value="1"/>
</dbReference>
<dbReference type="FunFam" id="3.30.70.270:FF:000001">
    <property type="entry name" value="Diguanylate cyclase domain protein"/>
    <property type="match status" value="1"/>
</dbReference>
<comment type="cofactor">
    <cofactor evidence="1">
        <name>Mg(2+)</name>
        <dbReference type="ChEBI" id="CHEBI:18420"/>
    </cofactor>
</comment>
<evidence type="ECO:0000259" key="2">
    <source>
        <dbReference type="PROSITE" id="PS50887"/>
    </source>
</evidence>
<dbReference type="PANTHER" id="PTHR46663:SF2">
    <property type="entry name" value="GGDEF DOMAIN-CONTAINING PROTEIN"/>
    <property type="match status" value="1"/>
</dbReference>
<dbReference type="InterPro" id="IPR029787">
    <property type="entry name" value="Nucleotide_cyclase"/>
</dbReference>
<name>A0A285IN02_9GAMM</name>
<feature type="domain" description="GGDEF" evidence="2">
    <location>
        <begin position="111"/>
        <end position="240"/>
    </location>
</feature>
<sequence>MNEPMHPNPEILRNSVLKLYFDAQGAELIRLRCEFLLQHNIWYQRQQEILRDNQVLSVALLHASAINSSTVAQLDQLTHDSQCDTLTQTLNRSIMLDRIEQAISLSKRKQRTFALLFIDLNNFKPINDQYGHAAGDAILQQVSSRLQHAIRDSDAVSRHGGDEFLLLLNDVNHPQDAGLFAGKLEQLLAEPYHLATGEVSLSASIGIAQFPADADTAMALINHADAAMYRVKQKGGASAR</sequence>
<dbReference type="Pfam" id="PF00990">
    <property type="entry name" value="GGDEF"/>
    <property type="match status" value="1"/>
</dbReference>
<accession>A0A285IN02</accession>
<dbReference type="GO" id="GO:0003824">
    <property type="term" value="F:catalytic activity"/>
    <property type="evidence" value="ECO:0007669"/>
    <property type="project" value="UniProtKB-ARBA"/>
</dbReference>
<dbReference type="AlphaFoldDB" id="A0A285IN02"/>
<reference evidence="4" key="1">
    <citation type="submission" date="2017-09" db="EMBL/GenBank/DDBJ databases">
        <authorList>
            <person name="Varghese N."/>
            <person name="Submissions S."/>
        </authorList>
    </citation>
    <scope>NUCLEOTIDE SEQUENCE [LARGE SCALE GENOMIC DNA]</scope>
    <source>
        <strain evidence="4">CGMCC 1.12461</strain>
    </source>
</reference>
<dbReference type="OrthoDB" id="5623169at2"/>
<evidence type="ECO:0000313" key="3">
    <source>
        <dbReference type="EMBL" id="SNY49369.1"/>
    </source>
</evidence>
<dbReference type="PROSITE" id="PS50887">
    <property type="entry name" value="GGDEF"/>
    <property type="match status" value="1"/>
</dbReference>
<dbReference type="SMART" id="SM00267">
    <property type="entry name" value="GGDEF"/>
    <property type="match status" value="1"/>
</dbReference>
<dbReference type="PANTHER" id="PTHR46663">
    <property type="entry name" value="DIGUANYLATE CYCLASE DGCT-RELATED"/>
    <property type="match status" value="1"/>
</dbReference>
<protein>
    <submittedName>
        <fullName evidence="3">Diguanylate cyclase (GGDEF) domain-containing protein</fullName>
    </submittedName>
</protein>
<dbReference type="InterPro" id="IPR000160">
    <property type="entry name" value="GGDEF_dom"/>
</dbReference>
<keyword evidence="4" id="KW-1185">Reference proteome</keyword>
<dbReference type="Proteomes" id="UP000219353">
    <property type="component" value="Unassembled WGS sequence"/>
</dbReference>
<dbReference type="Gene3D" id="3.30.70.270">
    <property type="match status" value="1"/>
</dbReference>
<gene>
    <name evidence="3" type="ORF">SAMN06297280_1379</name>
</gene>
<dbReference type="EMBL" id="OBEB01000002">
    <property type="protein sequence ID" value="SNY49369.1"/>
    <property type="molecule type" value="Genomic_DNA"/>
</dbReference>
<evidence type="ECO:0000313" key="4">
    <source>
        <dbReference type="Proteomes" id="UP000219353"/>
    </source>
</evidence>